<dbReference type="Pfam" id="PF03018">
    <property type="entry name" value="Dirigent"/>
    <property type="match status" value="1"/>
</dbReference>
<comment type="subcellular location">
    <subcellularLocation>
        <location evidence="4">Secreted</location>
        <location evidence="4">Extracellular space</location>
        <location evidence="4">Apoplast</location>
    </subcellularLocation>
</comment>
<feature type="signal peptide" evidence="4">
    <location>
        <begin position="1"/>
        <end position="23"/>
    </location>
</feature>
<comment type="caution">
    <text evidence="5">The sequence shown here is derived from an EMBL/GenBank/DDBJ whole genome shotgun (WGS) entry which is preliminary data.</text>
</comment>
<dbReference type="GO" id="GO:0009699">
    <property type="term" value="P:phenylpropanoid biosynthetic process"/>
    <property type="evidence" value="ECO:0007669"/>
    <property type="project" value="UniProtKB-ARBA"/>
</dbReference>
<evidence type="ECO:0000256" key="4">
    <source>
        <dbReference type="RuleBase" id="RU363099"/>
    </source>
</evidence>
<name>A0ABD3RP77_9LAMI</name>
<keyword evidence="4" id="KW-0052">Apoplast</keyword>
<gene>
    <name evidence="5" type="ORF">ACJIZ3_016032</name>
</gene>
<organism evidence="5 6">
    <name type="scientific">Penstemon smallii</name>
    <dbReference type="NCBI Taxonomy" id="265156"/>
    <lineage>
        <taxon>Eukaryota</taxon>
        <taxon>Viridiplantae</taxon>
        <taxon>Streptophyta</taxon>
        <taxon>Embryophyta</taxon>
        <taxon>Tracheophyta</taxon>
        <taxon>Spermatophyta</taxon>
        <taxon>Magnoliopsida</taxon>
        <taxon>eudicotyledons</taxon>
        <taxon>Gunneridae</taxon>
        <taxon>Pentapetalae</taxon>
        <taxon>asterids</taxon>
        <taxon>lamiids</taxon>
        <taxon>Lamiales</taxon>
        <taxon>Plantaginaceae</taxon>
        <taxon>Cheloneae</taxon>
        <taxon>Penstemon</taxon>
    </lineage>
</organism>
<protein>
    <recommendedName>
        <fullName evidence="4">Dirigent protein</fullName>
    </recommendedName>
</protein>
<keyword evidence="4" id="KW-0732">Signal</keyword>
<evidence type="ECO:0000313" key="6">
    <source>
        <dbReference type="Proteomes" id="UP001634393"/>
    </source>
</evidence>
<reference evidence="5 6" key="1">
    <citation type="submission" date="2024-12" db="EMBL/GenBank/DDBJ databases">
        <title>The unique morphological basis and parallel evolutionary history of personate flowers in Penstemon.</title>
        <authorList>
            <person name="Depatie T.H."/>
            <person name="Wessinger C.A."/>
        </authorList>
    </citation>
    <scope>NUCLEOTIDE SEQUENCE [LARGE SCALE GENOMIC DNA]</scope>
    <source>
        <strain evidence="5">WTNN_2</strain>
        <tissue evidence="5">Leaf</tissue>
    </source>
</reference>
<keyword evidence="3 4" id="KW-0964">Secreted</keyword>
<evidence type="ECO:0000256" key="3">
    <source>
        <dbReference type="ARBA" id="ARBA00022525"/>
    </source>
</evidence>
<dbReference type="PANTHER" id="PTHR21495">
    <property type="entry name" value="NUCLEOPORIN-RELATED"/>
    <property type="match status" value="1"/>
</dbReference>
<dbReference type="AlphaFoldDB" id="A0ABD3RP77"/>
<dbReference type="Gene3D" id="2.40.480.10">
    <property type="entry name" value="Allene oxide cyclase-like"/>
    <property type="match status" value="1"/>
</dbReference>
<comment type="subunit">
    <text evidence="2 4">Homodimer.</text>
</comment>
<comment type="similarity">
    <text evidence="1 4">Belongs to the plant dirigent protein family.</text>
</comment>
<sequence length="182" mass="20436">MSFITLFFFFTLCFILFFTITEQKFSEQYPATKAAALEKEKTTHLHFYFHDIVSGKHPSTVSVAGTKNAFGNVVIIDDPLTEGHEPKSKIVGRAQGSYAFSSEDKACLLMVMTFAFEEGKYNGSSVSVLGRNRFLENVREMPIVGGSGIFRFGRGYALAKTVRYNVKTGDAVVEYNMFVMHY</sequence>
<feature type="chain" id="PRO_5044528389" description="Dirigent protein" evidence="4">
    <location>
        <begin position="24"/>
        <end position="182"/>
    </location>
</feature>
<dbReference type="InterPro" id="IPR004265">
    <property type="entry name" value="Dirigent"/>
</dbReference>
<keyword evidence="6" id="KW-1185">Reference proteome</keyword>
<evidence type="ECO:0000256" key="1">
    <source>
        <dbReference type="ARBA" id="ARBA00010746"/>
    </source>
</evidence>
<dbReference type="EMBL" id="JBJXBP010000008">
    <property type="protein sequence ID" value="KAL3814764.1"/>
    <property type="molecule type" value="Genomic_DNA"/>
</dbReference>
<dbReference type="InterPro" id="IPR044859">
    <property type="entry name" value="Allene_oxi_cyc_Dirigent"/>
</dbReference>
<accession>A0ABD3RP77</accession>
<comment type="function">
    <text evidence="4">Dirigent proteins impart stereoselectivity on the phenoxy radical-coupling reaction, yielding optically active lignans from two molecules of coniferyl alcohol in the biosynthesis of lignans, flavonolignans, and alkaloids and thus plays a central role in plant secondary metabolism.</text>
</comment>
<evidence type="ECO:0000256" key="2">
    <source>
        <dbReference type="ARBA" id="ARBA00011738"/>
    </source>
</evidence>
<dbReference type="GO" id="GO:0048046">
    <property type="term" value="C:apoplast"/>
    <property type="evidence" value="ECO:0007669"/>
    <property type="project" value="UniProtKB-SubCell"/>
</dbReference>
<proteinExistence type="inferred from homology"/>
<evidence type="ECO:0000313" key="5">
    <source>
        <dbReference type="EMBL" id="KAL3814764.1"/>
    </source>
</evidence>
<dbReference type="Proteomes" id="UP001634393">
    <property type="component" value="Unassembled WGS sequence"/>
</dbReference>